<sequence length="91" mass="9874">MRAEHDTDRPINWVTAGSVSLLTHSTHSTPRPHLLAAVRLTRSLFPLLYKNRLQVLRRLERAGAGTEGTVGGVGGDWREEGGGGGQISFVQ</sequence>
<feature type="region of interest" description="Disordered" evidence="1">
    <location>
        <begin position="65"/>
        <end position="91"/>
    </location>
</feature>
<dbReference type="Proteomes" id="UP000789524">
    <property type="component" value="Unassembled WGS sequence"/>
</dbReference>
<evidence type="ECO:0000256" key="1">
    <source>
        <dbReference type="SAM" id="MobiDB-lite"/>
    </source>
</evidence>
<comment type="caution">
    <text evidence="2">The sequence shown here is derived from an EMBL/GenBank/DDBJ whole genome shotgun (WGS) entry which is preliminary data.</text>
</comment>
<name>A0A8J2VY89_9NEOP</name>
<reference evidence="2" key="1">
    <citation type="submission" date="2021-09" db="EMBL/GenBank/DDBJ databases">
        <authorList>
            <person name="Martin H S."/>
        </authorList>
    </citation>
    <scope>NUCLEOTIDE SEQUENCE</scope>
</reference>
<gene>
    <name evidence="2" type="ORF">DCHRY22_LOCUS1332</name>
</gene>
<evidence type="ECO:0000313" key="2">
    <source>
        <dbReference type="EMBL" id="CAG9559465.1"/>
    </source>
</evidence>
<feature type="compositionally biased region" description="Gly residues" evidence="1">
    <location>
        <begin position="82"/>
        <end position="91"/>
    </location>
</feature>
<feature type="compositionally biased region" description="Gly residues" evidence="1">
    <location>
        <begin position="65"/>
        <end position="75"/>
    </location>
</feature>
<proteinExistence type="predicted"/>
<keyword evidence="3" id="KW-1185">Reference proteome</keyword>
<protein>
    <submittedName>
        <fullName evidence="2">(African queen) hypothetical protein</fullName>
    </submittedName>
</protein>
<dbReference type="EMBL" id="CAKASE010000044">
    <property type="protein sequence ID" value="CAG9559465.1"/>
    <property type="molecule type" value="Genomic_DNA"/>
</dbReference>
<organism evidence="2 3">
    <name type="scientific">Danaus chrysippus</name>
    <name type="common">African queen</name>
    <dbReference type="NCBI Taxonomy" id="151541"/>
    <lineage>
        <taxon>Eukaryota</taxon>
        <taxon>Metazoa</taxon>
        <taxon>Ecdysozoa</taxon>
        <taxon>Arthropoda</taxon>
        <taxon>Hexapoda</taxon>
        <taxon>Insecta</taxon>
        <taxon>Pterygota</taxon>
        <taxon>Neoptera</taxon>
        <taxon>Endopterygota</taxon>
        <taxon>Lepidoptera</taxon>
        <taxon>Glossata</taxon>
        <taxon>Ditrysia</taxon>
        <taxon>Papilionoidea</taxon>
        <taxon>Nymphalidae</taxon>
        <taxon>Danainae</taxon>
        <taxon>Danaini</taxon>
        <taxon>Danaina</taxon>
        <taxon>Danaus</taxon>
        <taxon>Anosia</taxon>
    </lineage>
</organism>
<dbReference type="AlphaFoldDB" id="A0A8J2VY89"/>
<accession>A0A8J2VY89</accession>
<evidence type="ECO:0000313" key="3">
    <source>
        <dbReference type="Proteomes" id="UP000789524"/>
    </source>
</evidence>